<proteinExistence type="predicted"/>
<reference evidence="2" key="1">
    <citation type="journal article" date="2019" name="Int. J. Syst. Evol. Microbiol.">
        <title>The Global Catalogue of Microorganisms (GCM) 10K type strain sequencing project: providing services to taxonomists for standard genome sequencing and annotation.</title>
        <authorList>
            <consortium name="The Broad Institute Genomics Platform"/>
            <consortium name="The Broad Institute Genome Sequencing Center for Infectious Disease"/>
            <person name="Wu L."/>
            <person name="Ma J."/>
        </authorList>
    </citation>
    <scope>NUCLEOTIDE SEQUENCE [LARGE SCALE GENOMIC DNA]</scope>
    <source>
        <strain evidence="2">JCM 17975</strain>
    </source>
</reference>
<accession>A0ABP8XEZ1</accession>
<name>A0ABP8XEZ1_9MICO</name>
<protein>
    <submittedName>
        <fullName evidence="1">Uncharacterized protein</fullName>
    </submittedName>
</protein>
<dbReference type="EMBL" id="BAABHM010000012">
    <property type="protein sequence ID" value="GAA4706828.1"/>
    <property type="molecule type" value="Genomic_DNA"/>
</dbReference>
<comment type="caution">
    <text evidence="1">The sequence shown here is derived from an EMBL/GenBank/DDBJ whole genome shotgun (WGS) entry which is preliminary data.</text>
</comment>
<organism evidence="1 2">
    <name type="scientific">Promicromonospora umidemergens</name>
    <dbReference type="NCBI Taxonomy" id="629679"/>
    <lineage>
        <taxon>Bacteria</taxon>
        <taxon>Bacillati</taxon>
        <taxon>Actinomycetota</taxon>
        <taxon>Actinomycetes</taxon>
        <taxon>Micrococcales</taxon>
        <taxon>Promicromonosporaceae</taxon>
        <taxon>Promicromonospora</taxon>
    </lineage>
</organism>
<gene>
    <name evidence="1" type="ORF">GCM10023198_31480</name>
</gene>
<evidence type="ECO:0000313" key="1">
    <source>
        <dbReference type="EMBL" id="GAA4706828.1"/>
    </source>
</evidence>
<dbReference type="Proteomes" id="UP001500843">
    <property type="component" value="Unassembled WGS sequence"/>
</dbReference>
<keyword evidence="2" id="KW-1185">Reference proteome</keyword>
<sequence length="321" mass="36744">MMTDLEQILGPRDEQAVLEAVAAARQEQAALEALGGRRWFAAPLAWMRWFAAPLAWIEREQARFERWINCQLVSRTRWDELAAEDITTSMDRFQSVQQTLRNPFHPRTLEILDEVVAFIMEHRGVRDGFADVVDDLPPLAKRLNRAGIEEYIRVEIAHRQAVAADPVLLVQHRPAELNKVQSHRAGEQWLIVQHKASGLRAQFMYHPGEVEGKVYSRPYGIASIGPDRVEDPQNRAPEWQDYAGLGIGTKLYRRAAEELPDVRWGATSVSPYAEPLRTKLHALEPWRWRSRMCTCYEAWGGLTPQASAEAIHRPAFREPEV</sequence>
<evidence type="ECO:0000313" key="2">
    <source>
        <dbReference type="Proteomes" id="UP001500843"/>
    </source>
</evidence>